<name>A0A6G1JXT9_9PLEO</name>
<evidence type="ECO:0000313" key="4">
    <source>
        <dbReference type="Proteomes" id="UP000799428"/>
    </source>
</evidence>
<dbReference type="GO" id="GO:0016491">
    <property type="term" value="F:oxidoreductase activity"/>
    <property type="evidence" value="ECO:0007669"/>
    <property type="project" value="UniProtKB-KW"/>
</dbReference>
<accession>A0A6G1JXT9</accession>
<dbReference type="PRINTS" id="PR00081">
    <property type="entry name" value="GDHRDH"/>
</dbReference>
<dbReference type="PANTHER" id="PTHR24320:SF272">
    <property type="entry name" value="NAD(P)-BINDING ROSSMANN-FOLD SUPERFAMILY PROTEIN"/>
    <property type="match status" value="1"/>
</dbReference>
<evidence type="ECO:0000256" key="2">
    <source>
        <dbReference type="ARBA" id="ARBA00023002"/>
    </source>
</evidence>
<dbReference type="AlphaFoldDB" id="A0A6G1JXT9"/>
<dbReference type="InterPro" id="IPR002347">
    <property type="entry name" value="SDR_fam"/>
</dbReference>
<dbReference type="Proteomes" id="UP000799428">
    <property type="component" value="Unassembled WGS sequence"/>
</dbReference>
<dbReference type="PANTHER" id="PTHR24320">
    <property type="entry name" value="RETINOL DEHYDROGENASE"/>
    <property type="match status" value="1"/>
</dbReference>
<reference evidence="3" key="1">
    <citation type="journal article" date="2020" name="Stud. Mycol.">
        <title>101 Dothideomycetes genomes: a test case for predicting lifestyles and emergence of pathogens.</title>
        <authorList>
            <person name="Haridas S."/>
            <person name="Albert R."/>
            <person name="Binder M."/>
            <person name="Bloem J."/>
            <person name="Labutti K."/>
            <person name="Salamov A."/>
            <person name="Andreopoulos B."/>
            <person name="Baker S."/>
            <person name="Barry K."/>
            <person name="Bills G."/>
            <person name="Bluhm B."/>
            <person name="Cannon C."/>
            <person name="Castanera R."/>
            <person name="Culley D."/>
            <person name="Daum C."/>
            <person name="Ezra D."/>
            <person name="Gonzalez J."/>
            <person name="Henrissat B."/>
            <person name="Kuo A."/>
            <person name="Liang C."/>
            <person name="Lipzen A."/>
            <person name="Lutzoni F."/>
            <person name="Magnuson J."/>
            <person name="Mondo S."/>
            <person name="Nolan M."/>
            <person name="Ohm R."/>
            <person name="Pangilinan J."/>
            <person name="Park H.-J."/>
            <person name="Ramirez L."/>
            <person name="Alfaro M."/>
            <person name="Sun H."/>
            <person name="Tritt A."/>
            <person name="Yoshinaga Y."/>
            <person name="Zwiers L.-H."/>
            <person name="Turgeon B."/>
            <person name="Goodwin S."/>
            <person name="Spatafora J."/>
            <person name="Crous P."/>
            <person name="Grigoriev I."/>
        </authorList>
    </citation>
    <scope>NUCLEOTIDE SEQUENCE</scope>
    <source>
        <strain evidence="3">CBS 279.74</strain>
    </source>
</reference>
<proteinExistence type="inferred from homology"/>
<sequence>MGPYITSHIDRQGAGDSRPTALQIIKDQELEGKLAGKTIVLTGARTGIGLETARALSSTGANLILLVRDVEKASTTLGDILEPGRVSLVDMDNASFASVRTAAATILTQTNNRINILIANAGIMGIQERTLTEDGYEMHFATNHLGHFLLFQLLKDALLTASTPSFHSRVVVVSSSSQRARGLNASDNYNFEKGGYKYELAYANSKLANVYMANEIERRYASKGLHATSVHPGAIWTDLPRHLGREFIDNIMGNEKIAKWFKNAEQGAATTVVASVGKEWEGTGGKYLEDCEEAKRGADDGAVFGVGYVKHTYDPEAELRLWKDSLKIVEMDDDTE</sequence>
<organism evidence="3 4">
    <name type="scientific">Pleomassaria siparia CBS 279.74</name>
    <dbReference type="NCBI Taxonomy" id="1314801"/>
    <lineage>
        <taxon>Eukaryota</taxon>
        <taxon>Fungi</taxon>
        <taxon>Dikarya</taxon>
        <taxon>Ascomycota</taxon>
        <taxon>Pezizomycotina</taxon>
        <taxon>Dothideomycetes</taxon>
        <taxon>Pleosporomycetidae</taxon>
        <taxon>Pleosporales</taxon>
        <taxon>Pleomassariaceae</taxon>
        <taxon>Pleomassaria</taxon>
    </lineage>
</organism>
<evidence type="ECO:0000256" key="1">
    <source>
        <dbReference type="ARBA" id="ARBA00006484"/>
    </source>
</evidence>
<dbReference type="InterPro" id="IPR036291">
    <property type="entry name" value="NAD(P)-bd_dom_sf"/>
</dbReference>
<dbReference type="OrthoDB" id="191139at2759"/>
<dbReference type="SUPFAM" id="SSF51735">
    <property type="entry name" value="NAD(P)-binding Rossmann-fold domains"/>
    <property type="match status" value="1"/>
</dbReference>
<protein>
    <submittedName>
        <fullName evidence="3">NAD(P)-binding protein</fullName>
    </submittedName>
</protein>
<comment type="similarity">
    <text evidence="1">Belongs to the short-chain dehydrogenases/reductases (SDR) family.</text>
</comment>
<gene>
    <name evidence="3" type="ORF">K504DRAFT_460774</name>
</gene>
<evidence type="ECO:0000313" key="3">
    <source>
        <dbReference type="EMBL" id="KAF2704987.1"/>
    </source>
</evidence>
<dbReference type="Gene3D" id="3.40.50.720">
    <property type="entry name" value="NAD(P)-binding Rossmann-like Domain"/>
    <property type="match status" value="1"/>
</dbReference>
<dbReference type="EMBL" id="MU005780">
    <property type="protein sequence ID" value="KAF2704987.1"/>
    <property type="molecule type" value="Genomic_DNA"/>
</dbReference>
<dbReference type="Pfam" id="PF00106">
    <property type="entry name" value="adh_short"/>
    <property type="match status" value="1"/>
</dbReference>
<keyword evidence="2" id="KW-0560">Oxidoreductase</keyword>
<keyword evidence="4" id="KW-1185">Reference proteome</keyword>